<evidence type="ECO:0000256" key="5">
    <source>
        <dbReference type="ARBA" id="ARBA00022833"/>
    </source>
</evidence>
<keyword evidence="4" id="KW-0863">Zinc-finger</keyword>
<dbReference type="InterPro" id="IPR013150">
    <property type="entry name" value="TFIIB_cyclin"/>
</dbReference>
<dbReference type="CDD" id="cd20554">
    <property type="entry name" value="CYCLIN_TFIIIB90_rpt2"/>
    <property type="match status" value="1"/>
</dbReference>
<keyword evidence="6" id="KW-0805">Transcription regulation</keyword>
<dbReference type="Gene3D" id="1.20.5.650">
    <property type="entry name" value="Single helix bin"/>
    <property type="match status" value="1"/>
</dbReference>
<evidence type="ECO:0000256" key="3">
    <source>
        <dbReference type="ARBA" id="ARBA00022723"/>
    </source>
</evidence>
<feature type="compositionally biased region" description="Polar residues" evidence="10">
    <location>
        <begin position="823"/>
        <end position="836"/>
    </location>
</feature>
<dbReference type="Gene3D" id="1.10.472.10">
    <property type="entry name" value="Cyclin-like"/>
    <property type="match status" value="2"/>
</dbReference>
<evidence type="ECO:0000313" key="13">
    <source>
        <dbReference type="Proteomes" id="UP000275385"/>
    </source>
</evidence>
<dbReference type="GO" id="GO:0097550">
    <property type="term" value="C:transcription preinitiation complex"/>
    <property type="evidence" value="ECO:0007669"/>
    <property type="project" value="TreeGrafter"/>
</dbReference>
<proteinExistence type="inferred from homology"/>
<evidence type="ECO:0000313" key="12">
    <source>
        <dbReference type="EMBL" id="RKU46257.1"/>
    </source>
</evidence>
<dbReference type="STRING" id="177199.A0A420YEP9"/>
<dbReference type="GO" id="GO:0001006">
    <property type="term" value="F:RNA polymerase III type 3 promoter sequence-specific DNA binding"/>
    <property type="evidence" value="ECO:0007669"/>
    <property type="project" value="TreeGrafter"/>
</dbReference>
<feature type="domain" description="Cyclin-like" evidence="11">
    <location>
        <begin position="259"/>
        <end position="343"/>
    </location>
</feature>
<feature type="compositionally biased region" description="Acidic residues" evidence="10">
    <location>
        <begin position="843"/>
        <end position="869"/>
    </location>
</feature>
<evidence type="ECO:0000256" key="9">
    <source>
        <dbReference type="ARBA" id="ARBA00023242"/>
    </source>
</evidence>
<keyword evidence="7" id="KW-0010">Activator</keyword>
<dbReference type="SMART" id="SM00385">
    <property type="entry name" value="CYCLIN"/>
    <property type="match status" value="2"/>
</dbReference>
<dbReference type="GO" id="GO:0005634">
    <property type="term" value="C:nucleus"/>
    <property type="evidence" value="ECO:0007669"/>
    <property type="project" value="UniProtKB-SubCell"/>
</dbReference>
<gene>
    <name evidence="12" type="ORF">DL546_006233</name>
</gene>
<dbReference type="GO" id="GO:0000126">
    <property type="term" value="C:transcription factor TFIIIB complex"/>
    <property type="evidence" value="ECO:0007669"/>
    <property type="project" value="TreeGrafter"/>
</dbReference>
<dbReference type="InterPro" id="IPR013763">
    <property type="entry name" value="Cyclin-like_dom"/>
</dbReference>
<feature type="compositionally biased region" description="Polar residues" evidence="10">
    <location>
        <begin position="790"/>
        <end position="814"/>
    </location>
</feature>
<dbReference type="OrthoDB" id="511529at2759"/>
<keyword evidence="8" id="KW-0804">Transcription</keyword>
<feature type="compositionally biased region" description="Basic residues" evidence="10">
    <location>
        <begin position="716"/>
        <end position="735"/>
    </location>
</feature>
<keyword evidence="5" id="KW-0862">Zinc</keyword>
<evidence type="ECO:0000256" key="8">
    <source>
        <dbReference type="ARBA" id="ARBA00023163"/>
    </source>
</evidence>
<comment type="subcellular location">
    <subcellularLocation>
        <location evidence="1">Nucleus</location>
    </subcellularLocation>
</comment>
<dbReference type="GO" id="GO:0017025">
    <property type="term" value="F:TBP-class protein binding"/>
    <property type="evidence" value="ECO:0007669"/>
    <property type="project" value="InterPro"/>
</dbReference>
<dbReference type="InterPro" id="IPR011665">
    <property type="entry name" value="BRF1_TBP-bd_dom"/>
</dbReference>
<comment type="similarity">
    <text evidence="2">Belongs to the TFIIB family.</text>
</comment>
<feature type="region of interest" description="Disordered" evidence="10">
    <location>
        <begin position="1"/>
        <end position="30"/>
    </location>
</feature>
<dbReference type="GO" id="GO:0000995">
    <property type="term" value="F:RNA polymerase III general transcription initiation factor activity"/>
    <property type="evidence" value="ECO:0007669"/>
    <property type="project" value="TreeGrafter"/>
</dbReference>
<keyword evidence="13" id="KW-1185">Reference proteome</keyword>
<dbReference type="GO" id="GO:0070897">
    <property type="term" value="P:transcription preinitiation complex assembly"/>
    <property type="evidence" value="ECO:0007669"/>
    <property type="project" value="InterPro"/>
</dbReference>
<comment type="caution">
    <text evidence="12">The sequence shown here is derived from an EMBL/GenBank/DDBJ whole genome shotgun (WGS) entry which is preliminary data.</text>
</comment>
<dbReference type="SUPFAM" id="SSF47954">
    <property type="entry name" value="Cyclin-like"/>
    <property type="match status" value="2"/>
</dbReference>
<dbReference type="GO" id="GO:0008270">
    <property type="term" value="F:zinc ion binding"/>
    <property type="evidence" value="ECO:0007669"/>
    <property type="project" value="UniProtKB-KW"/>
</dbReference>
<sequence>MSQPNQAAPVRRPSIATPGSIKSRQIQRPRPKVNNVRNIMNREEKIRGQAIAQARAASIAAAAAPDTTRTGNGSARCPNRACPKPNVVDGTCQTCGRVADESNIVSEITFGETSGGAAVVQGSYLAADQGGVRVAGGPSFRRVAGSSASEARERTMREAKVMMQQYCHRLNINPGLADDGFRLYRVAAMNNFTQGRRIPHVAAMCLYAACRKNKSNKVMLIDLADLCKANVFTLGRNYKALLKKFPDAREGYDPIIPEDLIFRFASKLEFFDDTNKVAYTAVRIAKRMQVDNMTHGRRPAGICGAALIMAARAHSYRRTVREVVYIAKITTHTLQLRMDEFANVPSAQLTIDEFHTNDFLEETADPPKWYKSTEVWKEKHPGRKRKATALRDDATPQPADAEQPADKRQRTDDNPESSPSAARLSTEPPAEGVTANNNVPVDPALSPSLPSPAPNANGQSSNTAPVTDKDGFVVPALPATVLDRALREEERLALVAARGGDGELQMLASEFGDGDAVLDRSSEVAFAAAQGIDIASLTGANRASVTEKETPDGKKANANDKNVAFDEEWRADEALLEEEMEGVIQDPKIMSMAVEEAQKDGDQEAQQRLEVYAEEARVNQEIAAALEKSRAAADDPGTGLGDVAAEVEADAVASSTSPWFTSASRVKEDPIVTEDEFANDPEVMYCKLGEKEIEMKMQIWVNENEDWMRENQKRLHQKRLAAKGPPKKTRNRTRMPRIGEGQASPASSAGEAAVSQLKMRAVSKKINYQMFENIFSNDNDDYHRPDSVYGGTNTAANSRAPSVAPSETGSQSGATRGMVTKPATKSNALAASTTASVPVADMQEADEEVDDDMNDYDEEHVEEGQDDYDPFAVAGEDQWE</sequence>
<evidence type="ECO:0000256" key="4">
    <source>
        <dbReference type="ARBA" id="ARBA00022771"/>
    </source>
</evidence>
<dbReference type="InterPro" id="IPR000812">
    <property type="entry name" value="TFIIB"/>
</dbReference>
<dbReference type="EMBL" id="QVQW01000015">
    <property type="protein sequence ID" value="RKU46257.1"/>
    <property type="molecule type" value="Genomic_DNA"/>
</dbReference>
<evidence type="ECO:0000256" key="6">
    <source>
        <dbReference type="ARBA" id="ARBA00023015"/>
    </source>
</evidence>
<feature type="domain" description="Cyclin-like" evidence="11">
    <location>
        <begin position="161"/>
        <end position="243"/>
    </location>
</feature>
<feature type="region of interest" description="Disordered" evidence="10">
    <location>
        <begin position="776"/>
        <end position="880"/>
    </location>
</feature>
<feature type="region of interest" description="Disordered" evidence="10">
    <location>
        <begin position="372"/>
        <end position="470"/>
    </location>
</feature>
<dbReference type="PANTHER" id="PTHR11618">
    <property type="entry name" value="TRANSCRIPTION INITIATION FACTOR IIB-RELATED"/>
    <property type="match status" value="1"/>
</dbReference>
<protein>
    <recommendedName>
        <fullName evidence="11">Cyclin-like domain-containing protein</fullName>
    </recommendedName>
</protein>
<keyword evidence="9" id="KW-0539">Nucleus</keyword>
<organism evidence="12 13">
    <name type="scientific">Coniochaeta pulveracea</name>
    <dbReference type="NCBI Taxonomy" id="177199"/>
    <lineage>
        <taxon>Eukaryota</taxon>
        <taxon>Fungi</taxon>
        <taxon>Dikarya</taxon>
        <taxon>Ascomycota</taxon>
        <taxon>Pezizomycotina</taxon>
        <taxon>Sordariomycetes</taxon>
        <taxon>Sordariomycetidae</taxon>
        <taxon>Coniochaetales</taxon>
        <taxon>Coniochaetaceae</taxon>
        <taxon>Coniochaeta</taxon>
    </lineage>
</organism>
<dbReference type="Pfam" id="PF00382">
    <property type="entry name" value="TFIIB"/>
    <property type="match status" value="2"/>
</dbReference>
<feature type="region of interest" description="Disordered" evidence="10">
    <location>
        <begin position="716"/>
        <end position="751"/>
    </location>
</feature>
<accession>A0A420YEP9</accession>
<reference evidence="12 13" key="1">
    <citation type="submission" date="2018-08" db="EMBL/GenBank/DDBJ databases">
        <title>Draft genome of the lignicolous fungus Coniochaeta pulveracea.</title>
        <authorList>
            <person name="Borstlap C.J."/>
            <person name="De Witt R.N."/>
            <person name="Botha A."/>
            <person name="Volschenk H."/>
        </authorList>
    </citation>
    <scope>NUCLEOTIDE SEQUENCE [LARGE SCALE GENOMIC DNA]</scope>
    <source>
        <strain evidence="12 13">CAB683</strain>
    </source>
</reference>
<dbReference type="FunFam" id="1.10.472.10:FF:000002">
    <property type="entry name" value="Transcription factor IIIB 90 kDa subunit"/>
    <property type="match status" value="1"/>
</dbReference>
<evidence type="ECO:0000256" key="2">
    <source>
        <dbReference type="ARBA" id="ARBA00010857"/>
    </source>
</evidence>
<evidence type="ECO:0000256" key="1">
    <source>
        <dbReference type="ARBA" id="ARBA00004123"/>
    </source>
</evidence>
<dbReference type="Pfam" id="PF07741">
    <property type="entry name" value="BRF1"/>
    <property type="match status" value="1"/>
</dbReference>
<evidence type="ECO:0000256" key="7">
    <source>
        <dbReference type="ARBA" id="ARBA00023159"/>
    </source>
</evidence>
<feature type="compositionally biased region" description="Basic and acidic residues" evidence="10">
    <location>
        <begin position="404"/>
        <end position="413"/>
    </location>
</feature>
<evidence type="ECO:0000259" key="11">
    <source>
        <dbReference type="SMART" id="SM00385"/>
    </source>
</evidence>
<dbReference type="AlphaFoldDB" id="A0A420YEP9"/>
<dbReference type="PANTHER" id="PTHR11618:SF4">
    <property type="entry name" value="TRANSCRIPTION FACTOR IIIB 90 KDA SUBUNIT"/>
    <property type="match status" value="1"/>
</dbReference>
<dbReference type="InterPro" id="IPR036915">
    <property type="entry name" value="Cyclin-like_sf"/>
</dbReference>
<keyword evidence="3" id="KW-0479">Metal-binding</keyword>
<dbReference type="Proteomes" id="UP000275385">
    <property type="component" value="Unassembled WGS sequence"/>
</dbReference>
<evidence type="ECO:0000256" key="10">
    <source>
        <dbReference type="SAM" id="MobiDB-lite"/>
    </source>
</evidence>
<name>A0A420YEP9_9PEZI</name>